<dbReference type="Proteomes" id="UP001632037">
    <property type="component" value="Unassembled WGS sequence"/>
</dbReference>
<gene>
    <name evidence="1" type="ORF">V7S43_005598</name>
</gene>
<evidence type="ECO:0000313" key="1">
    <source>
        <dbReference type="EMBL" id="KAL3669215.1"/>
    </source>
</evidence>
<keyword evidence="2" id="KW-1185">Reference proteome</keyword>
<sequence>MKILLAAERSEGGLRAEYGLPYMLGKGGAATCDGGWPRAAAQAVRLLQGSDGLRGLRSRHLQSCNVSLHGMRQRP</sequence>
<proteinExistence type="predicted"/>
<dbReference type="EMBL" id="JBIMZQ010000009">
    <property type="protein sequence ID" value="KAL3669215.1"/>
    <property type="molecule type" value="Genomic_DNA"/>
</dbReference>
<evidence type="ECO:0000313" key="2">
    <source>
        <dbReference type="Proteomes" id="UP001632037"/>
    </source>
</evidence>
<dbReference type="AlphaFoldDB" id="A0ABD3FU39"/>
<name>A0ABD3FU39_9STRA</name>
<comment type="caution">
    <text evidence="1">The sequence shown here is derived from an EMBL/GenBank/DDBJ whole genome shotgun (WGS) entry which is preliminary data.</text>
</comment>
<accession>A0ABD3FU39</accession>
<protein>
    <submittedName>
        <fullName evidence="1">Uncharacterized protein</fullName>
    </submittedName>
</protein>
<reference evidence="1 2" key="1">
    <citation type="submission" date="2024-09" db="EMBL/GenBank/DDBJ databases">
        <title>Genome sequencing and assembly of Phytophthora oleae, isolate VK10A, causative agent of rot of olive drupes.</title>
        <authorList>
            <person name="Conti Taguali S."/>
            <person name="Riolo M."/>
            <person name="La Spada F."/>
            <person name="Cacciola S.O."/>
            <person name="Dionisio G."/>
        </authorList>
    </citation>
    <scope>NUCLEOTIDE SEQUENCE [LARGE SCALE GENOMIC DNA]</scope>
    <source>
        <strain evidence="1 2">VK10A</strain>
    </source>
</reference>
<organism evidence="1 2">
    <name type="scientific">Phytophthora oleae</name>
    <dbReference type="NCBI Taxonomy" id="2107226"/>
    <lineage>
        <taxon>Eukaryota</taxon>
        <taxon>Sar</taxon>
        <taxon>Stramenopiles</taxon>
        <taxon>Oomycota</taxon>
        <taxon>Peronosporomycetes</taxon>
        <taxon>Peronosporales</taxon>
        <taxon>Peronosporaceae</taxon>
        <taxon>Phytophthora</taxon>
    </lineage>
</organism>